<dbReference type="PANTHER" id="PTHR44157">
    <property type="entry name" value="DNAJ HOMOLOG SUBFAMILY C MEMBER 11"/>
    <property type="match status" value="1"/>
</dbReference>
<dbReference type="InterPro" id="IPR036869">
    <property type="entry name" value="J_dom_sf"/>
</dbReference>
<dbReference type="InterPro" id="IPR018253">
    <property type="entry name" value="DnaJ_domain_CS"/>
</dbReference>
<dbReference type="SUPFAM" id="SSF46565">
    <property type="entry name" value="Chaperone J-domain"/>
    <property type="match status" value="1"/>
</dbReference>
<evidence type="ECO:0000256" key="11">
    <source>
        <dbReference type="ARBA" id="ARBA00061668"/>
    </source>
</evidence>
<evidence type="ECO:0000256" key="7">
    <source>
        <dbReference type="ARBA" id="ARBA00023128"/>
    </source>
</evidence>
<dbReference type="Gene3D" id="1.10.287.110">
    <property type="entry name" value="DnaJ domain"/>
    <property type="match status" value="1"/>
</dbReference>
<name>A0A9J7NCI6_BRAFL</name>
<evidence type="ECO:0000256" key="12">
    <source>
        <dbReference type="ARBA" id="ARBA00074359"/>
    </source>
</evidence>
<comment type="similarity">
    <text evidence="11">Belongs to the DNAJC11 family.</text>
</comment>
<evidence type="ECO:0000256" key="10">
    <source>
        <dbReference type="ARBA" id="ARBA00056707"/>
    </source>
</evidence>
<gene>
    <name evidence="15" type="primary">LOC118430940</name>
</gene>
<reference evidence="14" key="1">
    <citation type="journal article" date="2020" name="Nat. Ecol. Evol.">
        <title>Deeply conserved synteny resolves early events in vertebrate evolution.</title>
        <authorList>
            <person name="Simakov O."/>
            <person name="Marletaz F."/>
            <person name="Yue J.X."/>
            <person name="O'Connell B."/>
            <person name="Jenkins J."/>
            <person name="Brandt A."/>
            <person name="Calef R."/>
            <person name="Tung C.H."/>
            <person name="Huang T.K."/>
            <person name="Schmutz J."/>
            <person name="Satoh N."/>
            <person name="Yu J.K."/>
            <person name="Putnam N.H."/>
            <person name="Green R.E."/>
            <person name="Rokhsar D.S."/>
        </authorList>
    </citation>
    <scope>NUCLEOTIDE SEQUENCE [LARGE SCALE GENOMIC DNA]</scope>
    <source>
        <strain evidence="14">S238N-H82</strain>
    </source>
</reference>
<dbReference type="AlphaFoldDB" id="A0A9J7NCI6"/>
<evidence type="ECO:0000256" key="3">
    <source>
        <dbReference type="ARBA" id="ARBA00022553"/>
    </source>
</evidence>
<dbReference type="Pfam" id="PF00226">
    <property type="entry name" value="DnaJ"/>
    <property type="match status" value="1"/>
</dbReference>
<dbReference type="OrthoDB" id="18010at2759"/>
<dbReference type="SMART" id="SM00271">
    <property type="entry name" value="DnaJ"/>
    <property type="match status" value="1"/>
</dbReference>
<evidence type="ECO:0000256" key="9">
    <source>
        <dbReference type="ARBA" id="ARBA00023186"/>
    </source>
</evidence>
<dbReference type="InterPro" id="IPR052243">
    <property type="entry name" value="Mito_inner_membrane_organizer"/>
</dbReference>
<comment type="subcellular location">
    <subcellularLocation>
        <location evidence="2">Mitochondrion membrane</location>
        <topology evidence="2">Peripheral membrane protein</topology>
    </subcellularLocation>
    <subcellularLocation>
        <location evidence="1">Mitochondrion outer membrane</location>
    </subcellularLocation>
</comment>
<evidence type="ECO:0000256" key="5">
    <source>
        <dbReference type="ARBA" id="ARBA00022990"/>
    </source>
</evidence>
<keyword evidence="14" id="KW-1185">Reference proteome</keyword>
<evidence type="ECO:0000313" key="15">
    <source>
        <dbReference type="RefSeq" id="XP_035697861.1"/>
    </source>
</evidence>
<keyword evidence="4" id="KW-1000">Mitochondrion outer membrane</keyword>
<dbReference type="CDD" id="cd06257">
    <property type="entry name" value="DnaJ"/>
    <property type="match status" value="1"/>
</dbReference>
<dbReference type="OMA" id="QMIYESH"/>
<dbReference type="KEGG" id="bfo:118430940"/>
<evidence type="ECO:0000313" key="14">
    <source>
        <dbReference type="Proteomes" id="UP000001554"/>
    </source>
</evidence>
<dbReference type="FunFam" id="1.10.287.110:FF:000027">
    <property type="entry name" value="DnaJ (Hsp40) homolog, subfamily C, member 11"/>
    <property type="match status" value="1"/>
</dbReference>
<dbReference type="GO" id="GO:0042407">
    <property type="term" value="P:cristae formation"/>
    <property type="evidence" value="ECO:0007669"/>
    <property type="project" value="UniProtKB-ARBA"/>
</dbReference>
<proteinExistence type="inferred from homology"/>
<comment type="function">
    <text evidence="10">Required for mitochondrial inner membrane organization. Seems to function through its association with the MICOS complex and the mitochondrial outer membrane sorting assembly machinery (SAM) complex.</text>
</comment>
<dbReference type="PROSITE" id="PS50076">
    <property type="entry name" value="DNAJ_2"/>
    <property type="match status" value="1"/>
</dbReference>
<evidence type="ECO:0000256" key="1">
    <source>
        <dbReference type="ARBA" id="ARBA00004294"/>
    </source>
</evidence>
<feature type="domain" description="J" evidence="13">
    <location>
        <begin position="15"/>
        <end position="83"/>
    </location>
</feature>
<dbReference type="InterPro" id="IPR001623">
    <property type="entry name" value="DnaJ_domain"/>
</dbReference>
<evidence type="ECO:0000256" key="2">
    <source>
        <dbReference type="ARBA" id="ARBA00004318"/>
    </source>
</evidence>
<evidence type="ECO:0000256" key="4">
    <source>
        <dbReference type="ARBA" id="ARBA00022787"/>
    </source>
</evidence>
<evidence type="ECO:0000259" key="13">
    <source>
        <dbReference type="PROSITE" id="PS50076"/>
    </source>
</evidence>
<protein>
    <recommendedName>
        <fullName evidence="12">DnaJ homolog subfamily C member 11</fullName>
    </recommendedName>
</protein>
<keyword evidence="6" id="KW-0175">Coiled coil</keyword>
<keyword evidence="7" id="KW-0496">Mitochondrion</keyword>
<sequence length="128" mass="15365">MATPMEDDEPVSSDDYYSLLNCPRTATQDELKAAYRRLCMVYHPDKHREDEDKQLAEQLFNQVHTAYETLSDPQKRTIYDIYGKKGLEVEWDVVPRTRTPQEIREEYERLQKEREERRLQQRANPKVC</sequence>
<dbReference type="GO" id="GO:0005741">
    <property type="term" value="C:mitochondrial outer membrane"/>
    <property type="evidence" value="ECO:0007669"/>
    <property type="project" value="UniProtKB-SubCell"/>
</dbReference>
<keyword evidence="3" id="KW-0597">Phosphoprotein</keyword>
<dbReference type="PROSITE" id="PS00636">
    <property type="entry name" value="DNAJ_1"/>
    <property type="match status" value="1"/>
</dbReference>
<keyword evidence="8" id="KW-0472">Membrane</keyword>
<dbReference type="PRINTS" id="PR00625">
    <property type="entry name" value="JDOMAIN"/>
</dbReference>
<organism evidence="14 15">
    <name type="scientific">Branchiostoma floridae</name>
    <name type="common">Florida lancelet</name>
    <name type="synonym">Amphioxus</name>
    <dbReference type="NCBI Taxonomy" id="7739"/>
    <lineage>
        <taxon>Eukaryota</taxon>
        <taxon>Metazoa</taxon>
        <taxon>Chordata</taxon>
        <taxon>Cephalochordata</taxon>
        <taxon>Leptocardii</taxon>
        <taxon>Amphioxiformes</taxon>
        <taxon>Branchiostomatidae</taxon>
        <taxon>Branchiostoma</taxon>
    </lineage>
</organism>
<dbReference type="PANTHER" id="PTHR44157:SF1">
    <property type="entry name" value="DNAJ HOMOLOG SUBFAMILY C MEMBER 11"/>
    <property type="match status" value="1"/>
</dbReference>
<keyword evidence="5" id="KW-0007">Acetylation</keyword>
<keyword evidence="9" id="KW-0143">Chaperone</keyword>
<evidence type="ECO:0000256" key="6">
    <source>
        <dbReference type="ARBA" id="ARBA00023054"/>
    </source>
</evidence>
<accession>A0A9J7NCI6</accession>
<evidence type="ECO:0000256" key="8">
    <source>
        <dbReference type="ARBA" id="ARBA00023136"/>
    </source>
</evidence>
<dbReference type="GeneID" id="118430940"/>
<reference evidence="15" key="2">
    <citation type="submission" date="2025-08" db="UniProtKB">
        <authorList>
            <consortium name="RefSeq"/>
        </authorList>
    </citation>
    <scope>IDENTIFICATION</scope>
    <source>
        <strain evidence="15">S238N-H82</strain>
        <tissue evidence="15">Testes</tissue>
    </source>
</reference>
<dbReference type="RefSeq" id="XP_035697861.1">
    <property type="nucleotide sequence ID" value="XM_035841968.1"/>
</dbReference>
<dbReference type="Proteomes" id="UP000001554">
    <property type="component" value="Chromosome 14"/>
</dbReference>